<sequence length="36" mass="4064">MMISLALEFMKYIGGTSNINLLVTESQPEKLHGLRK</sequence>
<dbReference type="Proteomes" id="UP000499080">
    <property type="component" value="Unassembled WGS sequence"/>
</dbReference>
<proteinExistence type="predicted"/>
<dbReference type="EMBL" id="BGPR01177663">
    <property type="protein sequence ID" value="GBM52168.1"/>
    <property type="molecule type" value="Genomic_DNA"/>
</dbReference>
<organism evidence="2 3">
    <name type="scientific">Araneus ventricosus</name>
    <name type="common">Orbweaver spider</name>
    <name type="synonym">Epeira ventricosa</name>
    <dbReference type="NCBI Taxonomy" id="182803"/>
    <lineage>
        <taxon>Eukaryota</taxon>
        <taxon>Metazoa</taxon>
        <taxon>Ecdysozoa</taxon>
        <taxon>Arthropoda</taxon>
        <taxon>Chelicerata</taxon>
        <taxon>Arachnida</taxon>
        <taxon>Araneae</taxon>
        <taxon>Araneomorphae</taxon>
        <taxon>Entelegynae</taxon>
        <taxon>Araneoidea</taxon>
        <taxon>Araneidae</taxon>
        <taxon>Araneus</taxon>
    </lineage>
</organism>
<dbReference type="EMBL" id="BGPR01177650">
    <property type="protein sequence ID" value="GBM52128.1"/>
    <property type="molecule type" value="Genomic_DNA"/>
</dbReference>
<feature type="non-terminal residue" evidence="2">
    <location>
        <position position="36"/>
    </location>
</feature>
<protein>
    <submittedName>
        <fullName evidence="2">Uncharacterized protein</fullName>
    </submittedName>
</protein>
<name>A0A4Y2GI00_ARAVE</name>
<gene>
    <name evidence="2" type="ORF">AVEN_140413_1</name>
    <name evidence="1" type="ORF">AVEN_68420_1</name>
</gene>
<dbReference type="AlphaFoldDB" id="A0A4Y2GI00"/>
<keyword evidence="3" id="KW-1185">Reference proteome</keyword>
<evidence type="ECO:0000313" key="3">
    <source>
        <dbReference type="Proteomes" id="UP000499080"/>
    </source>
</evidence>
<reference evidence="2 3" key="1">
    <citation type="journal article" date="2019" name="Sci. Rep.">
        <title>Orb-weaving spider Araneus ventricosus genome elucidates the spidroin gene catalogue.</title>
        <authorList>
            <person name="Kono N."/>
            <person name="Nakamura H."/>
            <person name="Ohtoshi R."/>
            <person name="Moran D.A.P."/>
            <person name="Shinohara A."/>
            <person name="Yoshida Y."/>
            <person name="Fujiwara M."/>
            <person name="Mori M."/>
            <person name="Tomita M."/>
            <person name="Arakawa K."/>
        </authorList>
    </citation>
    <scope>NUCLEOTIDE SEQUENCE [LARGE SCALE GENOMIC DNA]</scope>
</reference>
<comment type="caution">
    <text evidence="2">The sequence shown here is derived from an EMBL/GenBank/DDBJ whole genome shotgun (WGS) entry which is preliminary data.</text>
</comment>
<evidence type="ECO:0000313" key="1">
    <source>
        <dbReference type="EMBL" id="GBM52128.1"/>
    </source>
</evidence>
<accession>A0A4Y2GI00</accession>
<evidence type="ECO:0000313" key="2">
    <source>
        <dbReference type="EMBL" id="GBM52168.1"/>
    </source>
</evidence>